<dbReference type="InterPro" id="IPR027417">
    <property type="entry name" value="P-loop_NTPase"/>
</dbReference>
<feature type="coiled-coil region" evidence="1">
    <location>
        <begin position="597"/>
        <end position="624"/>
    </location>
</feature>
<evidence type="ECO:0000256" key="1">
    <source>
        <dbReference type="SAM" id="Coils"/>
    </source>
</evidence>
<dbReference type="InterPro" id="IPR038734">
    <property type="entry name" value="YhaN_AAA"/>
</dbReference>
<dbReference type="Proteomes" id="UP000193435">
    <property type="component" value="Unassembled WGS sequence"/>
</dbReference>
<evidence type="ECO:0000259" key="2">
    <source>
        <dbReference type="Pfam" id="PF13514"/>
    </source>
</evidence>
<dbReference type="RefSeq" id="WP_085560356.1">
    <property type="nucleotide sequence ID" value="NZ_FOAH01000002.1"/>
</dbReference>
<gene>
    <name evidence="3" type="ORF">SAMN04488700_2337</name>
</gene>
<reference evidence="3 4" key="1">
    <citation type="submission" date="2017-04" db="EMBL/GenBank/DDBJ databases">
        <authorList>
            <person name="Afonso C.L."/>
            <person name="Miller P.J."/>
            <person name="Scott M.A."/>
            <person name="Spackman E."/>
            <person name="Goraichik I."/>
            <person name="Dimitrov K.M."/>
            <person name="Suarez D.L."/>
            <person name="Swayne D.E."/>
        </authorList>
    </citation>
    <scope>NUCLEOTIDE SEQUENCE [LARGE SCALE GENOMIC DNA]</scope>
    <source>
        <strain evidence="3 4">LMG26642</strain>
    </source>
</reference>
<dbReference type="STRING" id="1073423.SAMN04488700_2337"/>
<protein>
    <submittedName>
        <fullName evidence="3">Uncharacterized protein YhaN</fullName>
    </submittedName>
</protein>
<proteinExistence type="predicted"/>
<sequence length="950" mass="111358">MKLKIKSIEIYGFGKWIDKKIVNLGQVQLFYGENEAGKTTLMTFIHSILFGFPTKQSSDLRYEPKISSKYGGKLLIEDDRYGEISIERVRGKANGKVTVILPNGETGSDNLLEKLVYGMDKTTYQALFSFDLFGVQKIQRMNKAKLNRYFLSVGSLGNEQLLKLADKFQLEAGKLYKQTGRVPDINKKIREVQNKRQQLRIAKGKNDQYTQIYSEKESYEQETEEIRKTRTKNEAHLEQLSRLAVNWSYFSEIIAIQEDIRKSTVKNMPQDSLFQLNHLNQSIDQLRAKTMQEKERSKQAMERSNLTKSQLLFIKQKEEIQRILSTVDSTKAILQEKDFLEREAKKEMEQILRNKLQLNLTIGQQIPTAQTAAQKTDYQKLYHSIIVVESKLQKAIEKKTFLVYQENSLSEQIDKIEPDIWNNQLFQEAKKRYEQSEDSEYDLGQSRSIKENLSELKTNRLKASLIGAVGALLAIFGFMSAGQAGPLLALSGVAMIGLARFLYVKKKPVKIVDEDKSRNTYADYIKQIELRKQWRTQLAEFDQVITDSKEVLEIIEKNTNEKKELINKLGQIITDSGYPETTTIESLVNQEDPFETLRERVLAVEEKEELLKQLSEQLIQWKNQVQFLEPVILLDWEHYPSIIEGITNFYQESLDDEQKFLSIQKEEELRQQEMKKIVYEQRNFEQQRITLFQSVEAKNEEDFRKKFILFDEWKRKRARLQLLEQQVSEDINLLEQFRDKEDLVEQMNKVKKSIELHKVNEETLMNKRVKNELALKELEKGGEYSVLLQEYANLKSELQELVDMWSTHKVAAELIERAMTHARKNRFPETLQDTTKYFELLTKGQYKQVLIKEEKIEVQRRDGSLFDALELSQSTAEQLYVALRFAFVKNATDIVKLPIMIDDGFVNFDQSRRMQMIELIKQISETTQVFYFTFDQQYLTKFRKDQIEML</sequence>
<name>A0A1X7NQA8_9LACT</name>
<dbReference type="SUPFAM" id="SSF52540">
    <property type="entry name" value="P-loop containing nucleoside triphosphate hydrolases"/>
    <property type="match status" value="1"/>
</dbReference>
<evidence type="ECO:0000313" key="4">
    <source>
        <dbReference type="Proteomes" id="UP000193435"/>
    </source>
</evidence>
<keyword evidence="4" id="KW-1185">Reference proteome</keyword>
<dbReference type="PANTHER" id="PTHR41259">
    <property type="entry name" value="DOUBLE-STRAND BREAK REPAIR RAD50 ATPASE, PUTATIVE-RELATED"/>
    <property type="match status" value="1"/>
</dbReference>
<dbReference type="Gene3D" id="3.40.50.300">
    <property type="entry name" value="P-loop containing nucleotide triphosphate hydrolases"/>
    <property type="match status" value="2"/>
</dbReference>
<dbReference type="Pfam" id="PF13514">
    <property type="entry name" value="AAA_27"/>
    <property type="match status" value="1"/>
</dbReference>
<dbReference type="AlphaFoldDB" id="A0A1X7NQA8"/>
<keyword evidence="1" id="KW-0175">Coiled coil</keyword>
<feature type="coiled-coil region" evidence="1">
    <location>
        <begin position="185"/>
        <end position="239"/>
    </location>
</feature>
<dbReference type="EMBL" id="FXBJ01000002">
    <property type="protein sequence ID" value="SMH40217.1"/>
    <property type="molecule type" value="Genomic_DNA"/>
</dbReference>
<organism evidence="3 4">
    <name type="scientific">Carnobacterium iners</name>
    <dbReference type="NCBI Taxonomy" id="1073423"/>
    <lineage>
        <taxon>Bacteria</taxon>
        <taxon>Bacillati</taxon>
        <taxon>Bacillota</taxon>
        <taxon>Bacilli</taxon>
        <taxon>Lactobacillales</taxon>
        <taxon>Carnobacteriaceae</taxon>
        <taxon>Carnobacterium</taxon>
    </lineage>
</organism>
<evidence type="ECO:0000313" key="3">
    <source>
        <dbReference type="EMBL" id="SMH40217.1"/>
    </source>
</evidence>
<accession>A0A1X7NQA8</accession>
<feature type="domain" description="YhaN AAA" evidence="2">
    <location>
        <begin position="4"/>
        <end position="207"/>
    </location>
</feature>
<dbReference type="OrthoDB" id="9764467at2"/>
<feature type="coiled-coil region" evidence="1">
    <location>
        <begin position="276"/>
        <end position="303"/>
    </location>
</feature>
<dbReference type="PANTHER" id="PTHR41259:SF1">
    <property type="entry name" value="DOUBLE-STRAND BREAK REPAIR RAD50 ATPASE, PUTATIVE-RELATED"/>
    <property type="match status" value="1"/>
</dbReference>